<reference evidence="2" key="1">
    <citation type="journal article" date="2019" name="bioRxiv">
        <title>The Genome of the Zebra Mussel, Dreissena polymorpha: A Resource for Invasive Species Research.</title>
        <authorList>
            <person name="McCartney M.A."/>
            <person name="Auch B."/>
            <person name="Kono T."/>
            <person name="Mallez S."/>
            <person name="Zhang Y."/>
            <person name="Obille A."/>
            <person name="Becker A."/>
            <person name="Abrahante J.E."/>
            <person name="Garbe J."/>
            <person name="Badalamenti J.P."/>
            <person name="Herman A."/>
            <person name="Mangelson H."/>
            <person name="Liachko I."/>
            <person name="Sullivan S."/>
            <person name="Sone E.D."/>
            <person name="Koren S."/>
            <person name="Silverstein K.A.T."/>
            <person name="Beckman K.B."/>
            <person name="Gohl D.M."/>
        </authorList>
    </citation>
    <scope>NUCLEOTIDE SEQUENCE</scope>
    <source>
        <strain evidence="2">Duluth1</strain>
        <tissue evidence="2">Whole animal</tissue>
    </source>
</reference>
<proteinExistence type="predicted"/>
<evidence type="ECO:0000313" key="2">
    <source>
        <dbReference type="EMBL" id="KAH3865511.1"/>
    </source>
</evidence>
<sequence>MVPDEVCLPPPCNLMVLAETYSPPPNDGSSDLMILGKVCSPPSSDLMVPGKICSPPPCDQMEPGKFCSPPPSDLNSGKVSSPSPSDLMV</sequence>
<evidence type="ECO:0000313" key="3">
    <source>
        <dbReference type="Proteomes" id="UP000828390"/>
    </source>
</evidence>
<reference evidence="2" key="2">
    <citation type="submission" date="2020-11" db="EMBL/GenBank/DDBJ databases">
        <authorList>
            <person name="McCartney M.A."/>
            <person name="Auch B."/>
            <person name="Kono T."/>
            <person name="Mallez S."/>
            <person name="Becker A."/>
            <person name="Gohl D.M."/>
            <person name="Silverstein K.A.T."/>
            <person name="Koren S."/>
            <person name="Bechman K.B."/>
            <person name="Herman A."/>
            <person name="Abrahante J.E."/>
            <person name="Garbe J."/>
        </authorList>
    </citation>
    <scope>NUCLEOTIDE SEQUENCE</scope>
    <source>
        <strain evidence="2">Duluth1</strain>
        <tissue evidence="2">Whole animal</tissue>
    </source>
</reference>
<evidence type="ECO:0000256" key="1">
    <source>
        <dbReference type="SAM" id="MobiDB-lite"/>
    </source>
</evidence>
<gene>
    <name evidence="2" type="ORF">DPMN_028550</name>
</gene>
<dbReference type="AlphaFoldDB" id="A0A9D4LZ60"/>
<organism evidence="2 3">
    <name type="scientific">Dreissena polymorpha</name>
    <name type="common">Zebra mussel</name>
    <name type="synonym">Mytilus polymorpha</name>
    <dbReference type="NCBI Taxonomy" id="45954"/>
    <lineage>
        <taxon>Eukaryota</taxon>
        <taxon>Metazoa</taxon>
        <taxon>Spiralia</taxon>
        <taxon>Lophotrochozoa</taxon>
        <taxon>Mollusca</taxon>
        <taxon>Bivalvia</taxon>
        <taxon>Autobranchia</taxon>
        <taxon>Heteroconchia</taxon>
        <taxon>Euheterodonta</taxon>
        <taxon>Imparidentia</taxon>
        <taxon>Neoheterodontei</taxon>
        <taxon>Myida</taxon>
        <taxon>Dreissenoidea</taxon>
        <taxon>Dreissenidae</taxon>
        <taxon>Dreissena</taxon>
    </lineage>
</organism>
<name>A0A9D4LZ60_DREPO</name>
<dbReference type="EMBL" id="JAIWYP010000002">
    <property type="protein sequence ID" value="KAH3865511.1"/>
    <property type="molecule type" value="Genomic_DNA"/>
</dbReference>
<protein>
    <submittedName>
        <fullName evidence="2">Uncharacterized protein</fullName>
    </submittedName>
</protein>
<feature type="compositionally biased region" description="Polar residues" evidence="1">
    <location>
        <begin position="73"/>
        <end position="89"/>
    </location>
</feature>
<comment type="caution">
    <text evidence="2">The sequence shown here is derived from an EMBL/GenBank/DDBJ whole genome shotgun (WGS) entry which is preliminary data.</text>
</comment>
<feature type="region of interest" description="Disordered" evidence="1">
    <location>
        <begin position="64"/>
        <end position="89"/>
    </location>
</feature>
<dbReference type="Proteomes" id="UP000828390">
    <property type="component" value="Unassembled WGS sequence"/>
</dbReference>
<accession>A0A9D4LZ60</accession>
<keyword evidence="3" id="KW-1185">Reference proteome</keyword>